<dbReference type="PANTHER" id="PTHR12905:SF0">
    <property type="entry name" value="CALCINEURIN-LIKE PHOSPHOESTERASE DOMAIN-CONTAINING PROTEIN"/>
    <property type="match status" value="1"/>
</dbReference>
<protein>
    <submittedName>
        <fullName evidence="2">Metallophosphoesterase</fullName>
    </submittedName>
</protein>
<keyword evidence="3" id="KW-1185">Reference proteome</keyword>
<name>A9A0S2_DESOH</name>
<feature type="domain" description="Calcineurin-like phosphoesterase" evidence="1">
    <location>
        <begin position="1"/>
        <end position="173"/>
    </location>
</feature>
<evidence type="ECO:0000313" key="2">
    <source>
        <dbReference type="EMBL" id="ABW67547.1"/>
    </source>
</evidence>
<dbReference type="eggNOG" id="COG2129">
    <property type="taxonomic scope" value="Bacteria"/>
</dbReference>
<dbReference type="EMBL" id="CP000859">
    <property type="protein sequence ID" value="ABW67547.1"/>
    <property type="molecule type" value="Genomic_DNA"/>
</dbReference>
<evidence type="ECO:0000259" key="1">
    <source>
        <dbReference type="Pfam" id="PF00149"/>
    </source>
</evidence>
<dbReference type="Gene3D" id="3.60.21.10">
    <property type="match status" value="1"/>
</dbReference>
<dbReference type="RefSeq" id="WP_012175163.1">
    <property type="nucleotide sequence ID" value="NC_009943.1"/>
</dbReference>
<evidence type="ECO:0000313" key="3">
    <source>
        <dbReference type="Proteomes" id="UP000008561"/>
    </source>
</evidence>
<dbReference type="KEGG" id="dol:Dole_1743"/>
<dbReference type="PANTHER" id="PTHR12905">
    <property type="entry name" value="METALLOPHOSPHOESTERASE"/>
    <property type="match status" value="1"/>
</dbReference>
<reference evidence="2 3" key="1">
    <citation type="submission" date="2007-10" db="EMBL/GenBank/DDBJ databases">
        <title>Complete sequence of Desulfococcus oleovorans Hxd3.</title>
        <authorList>
            <consortium name="US DOE Joint Genome Institute"/>
            <person name="Copeland A."/>
            <person name="Lucas S."/>
            <person name="Lapidus A."/>
            <person name="Barry K."/>
            <person name="Glavina del Rio T."/>
            <person name="Dalin E."/>
            <person name="Tice H."/>
            <person name="Pitluck S."/>
            <person name="Kiss H."/>
            <person name="Brettin T."/>
            <person name="Bruce D."/>
            <person name="Detter J.C."/>
            <person name="Han C."/>
            <person name="Schmutz J."/>
            <person name="Larimer F."/>
            <person name="Land M."/>
            <person name="Hauser L."/>
            <person name="Kyrpides N."/>
            <person name="Kim E."/>
            <person name="Wawrik B."/>
            <person name="Richardson P."/>
        </authorList>
    </citation>
    <scope>NUCLEOTIDE SEQUENCE [LARGE SCALE GENOMIC DNA]</scope>
    <source>
        <strain evidence="3">DSM 6200 / JCM 39069 / Hxd3</strain>
    </source>
</reference>
<dbReference type="InterPro" id="IPR051693">
    <property type="entry name" value="UPF0046_metallophosphoest"/>
</dbReference>
<dbReference type="AlphaFoldDB" id="A9A0S2"/>
<gene>
    <name evidence="2" type="ordered locus">Dole_1743</name>
</gene>
<dbReference type="OrthoDB" id="332939at2"/>
<dbReference type="SUPFAM" id="SSF56300">
    <property type="entry name" value="Metallo-dependent phosphatases"/>
    <property type="match status" value="1"/>
</dbReference>
<proteinExistence type="predicted"/>
<organism evidence="2 3">
    <name type="scientific">Desulfosudis oleivorans (strain DSM 6200 / JCM 39069 / Hxd3)</name>
    <name type="common">Desulfococcus oleovorans</name>
    <dbReference type="NCBI Taxonomy" id="96561"/>
    <lineage>
        <taxon>Bacteria</taxon>
        <taxon>Pseudomonadati</taxon>
        <taxon>Thermodesulfobacteriota</taxon>
        <taxon>Desulfobacteria</taxon>
        <taxon>Desulfobacterales</taxon>
        <taxon>Desulfosudaceae</taxon>
        <taxon>Desulfosudis</taxon>
    </lineage>
</organism>
<dbReference type="GO" id="GO:0016787">
    <property type="term" value="F:hydrolase activity"/>
    <property type="evidence" value="ECO:0007669"/>
    <property type="project" value="InterPro"/>
</dbReference>
<sequence length="214" mass="23627">MRIYAVADIHGRSHRFDMIRRRVADLNADLLVVAGDVAGWFSANRSMEELSRMPVPVLAVRGNSDGRRMEQTVFHRKNISWLHLNRMNVEGLVFSGISGTFLLPFDSRLCLAEQRMVAGVGNQFTGVSVLVAHPPPRGVLDRVFGRWHAGSAGLRQIITENRIPLVICGHLHEMPGVARLEETLVVNCSIGGKGQGALIQYEPGMSPQVEMLPV</sequence>
<dbReference type="InterPro" id="IPR004843">
    <property type="entry name" value="Calcineurin-like_PHP"/>
</dbReference>
<dbReference type="HOGENOM" id="CLU_041441_5_0_7"/>
<accession>A9A0S2</accession>
<dbReference type="InterPro" id="IPR029052">
    <property type="entry name" value="Metallo-depent_PP-like"/>
</dbReference>
<dbReference type="STRING" id="96561.Dole_1743"/>
<dbReference type="Proteomes" id="UP000008561">
    <property type="component" value="Chromosome"/>
</dbReference>
<dbReference type="Pfam" id="PF00149">
    <property type="entry name" value="Metallophos"/>
    <property type="match status" value="1"/>
</dbReference>